<evidence type="ECO:0000313" key="3">
    <source>
        <dbReference type="EMBL" id="MBD0422056.1"/>
    </source>
</evidence>
<evidence type="ECO:0000313" key="4">
    <source>
        <dbReference type="Proteomes" id="UP000621210"/>
    </source>
</evidence>
<dbReference type="PANTHER" id="PTHR35010:SF2">
    <property type="entry name" value="BLL4672 PROTEIN"/>
    <property type="match status" value="1"/>
</dbReference>
<dbReference type="InterPro" id="IPR041413">
    <property type="entry name" value="MLTR_LBD"/>
</dbReference>
<sequence length="140" mass="15070">MACRALRTSLKRVPAPAGPKCRTSRATASSTGRRAGRPLGSPPASRTRLVVGELAVKSTEFAALWQRYEVRSRTNGRKDFTHPATGAMSLSYEAYEVARTDGHRLIVYQAEPGSPDHDAMLLLGHADAGAVREDAGRRPG</sequence>
<protein>
    <recommendedName>
        <fullName evidence="2">MmyB-like transcription regulator ligand binding domain-containing protein</fullName>
    </recommendedName>
</protein>
<evidence type="ECO:0000256" key="1">
    <source>
        <dbReference type="SAM" id="MobiDB-lite"/>
    </source>
</evidence>
<dbReference type="AlphaFoldDB" id="A0A926L5P9"/>
<organism evidence="3 4">
    <name type="scientific">Streptomyces griseicoloratus</name>
    <dbReference type="NCBI Taxonomy" id="2752516"/>
    <lineage>
        <taxon>Bacteria</taxon>
        <taxon>Bacillati</taxon>
        <taxon>Actinomycetota</taxon>
        <taxon>Actinomycetes</taxon>
        <taxon>Kitasatosporales</taxon>
        <taxon>Streptomycetaceae</taxon>
        <taxon>Streptomyces</taxon>
    </lineage>
</organism>
<comment type="caution">
    <text evidence="3">The sequence shown here is derived from an EMBL/GenBank/DDBJ whole genome shotgun (WGS) entry which is preliminary data.</text>
</comment>
<dbReference type="Pfam" id="PF17765">
    <property type="entry name" value="MLTR_LBD"/>
    <property type="match status" value="1"/>
</dbReference>
<dbReference type="Proteomes" id="UP000621210">
    <property type="component" value="Unassembled WGS sequence"/>
</dbReference>
<accession>A0A926L5P9</accession>
<gene>
    <name evidence="3" type="ORF">H0H10_23355</name>
</gene>
<feature type="domain" description="MmyB-like transcription regulator ligand binding" evidence="2">
    <location>
        <begin position="42"/>
        <end position="121"/>
    </location>
</feature>
<dbReference type="Gene3D" id="3.30.450.180">
    <property type="match status" value="1"/>
</dbReference>
<proteinExistence type="predicted"/>
<reference evidence="3" key="2">
    <citation type="submission" date="2020-09" db="EMBL/GenBank/DDBJ databases">
        <authorList>
            <person name="Luo X."/>
        </authorList>
    </citation>
    <scope>NUCLEOTIDE SEQUENCE</scope>
    <source>
        <strain evidence="3">TRM S81-3</strain>
    </source>
</reference>
<dbReference type="PANTHER" id="PTHR35010">
    <property type="entry name" value="BLL4672 PROTEIN-RELATED"/>
    <property type="match status" value="1"/>
</dbReference>
<name>A0A926L5P9_9ACTN</name>
<keyword evidence="4" id="KW-1185">Reference proteome</keyword>
<dbReference type="EMBL" id="JACVQF010000205">
    <property type="protein sequence ID" value="MBD0422056.1"/>
    <property type="molecule type" value="Genomic_DNA"/>
</dbReference>
<feature type="region of interest" description="Disordered" evidence="1">
    <location>
        <begin position="1"/>
        <end position="45"/>
    </location>
</feature>
<reference evidence="3" key="1">
    <citation type="submission" date="2020-09" db="EMBL/GenBank/DDBJ databases">
        <title>Streptomyces grisecoloratus sp. nov., isolated from cotton soil.</title>
        <authorList>
            <person name="Xing L."/>
        </authorList>
    </citation>
    <scope>NUCLEOTIDE SEQUENCE</scope>
    <source>
        <strain evidence="3">TRM S81-3</strain>
    </source>
</reference>
<evidence type="ECO:0000259" key="2">
    <source>
        <dbReference type="Pfam" id="PF17765"/>
    </source>
</evidence>